<dbReference type="SUPFAM" id="SSF49764">
    <property type="entry name" value="HSP20-like chaperones"/>
    <property type="match status" value="1"/>
</dbReference>
<dbReference type="Gene3D" id="2.60.40.790">
    <property type="match status" value="1"/>
</dbReference>
<dbReference type="PANTHER" id="PTHR11527">
    <property type="entry name" value="HEAT-SHOCK PROTEIN 20 FAMILY MEMBER"/>
    <property type="match status" value="1"/>
</dbReference>
<dbReference type="KEGG" id="tin:Tint_2274"/>
<gene>
    <name evidence="4" type="ordered locus">Tint_2274</name>
</gene>
<name>D5X437_THIK1</name>
<protein>
    <submittedName>
        <fullName evidence="4">Heat shock protein Hsp20</fullName>
    </submittedName>
</protein>
<comment type="similarity">
    <text evidence="1 2">Belongs to the small heat shock protein (HSP20) family.</text>
</comment>
<sequence>MAYSITTPSSRSSLYSSGLEPVFGRLFDQAFRDFFAASDSPDQALKKLSMDVTETDKGYTVHADLPGIEKDAVKIQIDGPRVTISAESKKEDEKTEGGKVIYRERSASQFYRSFELPAELDAAAAEAKLENGVLTLTLPRKAQAVIQQIAVK</sequence>
<keyword evidence="4" id="KW-0346">Stress response</keyword>
<dbReference type="EMBL" id="CP002021">
    <property type="protein sequence ID" value="ADG31624.1"/>
    <property type="molecule type" value="Genomic_DNA"/>
</dbReference>
<feature type="domain" description="SHSP" evidence="3">
    <location>
        <begin position="39"/>
        <end position="152"/>
    </location>
</feature>
<dbReference type="InterPro" id="IPR008978">
    <property type="entry name" value="HSP20-like_chaperone"/>
</dbReference>
<evidence type="ECO:0000256" key="2">
    <source>
        <dbReference type="RuleBase" id="RU003616"/>
    </source>
</evidence>
<dbReference type="HOGENOM" id="CLU_046737_12_0_4"/>
<dbReference type="InterPro" id="IPR002068">
    <property type="entry name" value="A-crystallin/Hsp20_dom"/>
</dbReference>
<proteinExistence type="inferred from homology"/>
<dbReference type="Pfam" id="PF00011">
    <property type="entry name" value="HSP20"/>
    <property type="match status" value="1"/>
</dbReference>
<evidence type="ECO:0000259" key="3">
    <source>
        <dbReference type="PROSITE" id="PS01031"/>
    </source>
</evidence>
<dbReference type="eggNOG" id="COG0071">
    <property type="taxonomic scope" value="Bacteria"/>
</dbReference>
<evidence type="ECO:0000256" key="1">
    <source>
        <dbReference type="PROSITE-ProRule" id="PRU00285"/>
    </source>
</evidence>
<dbReference type="AlphaFoldDB" id="D5X437"/>
<dbReference type="PROSITE" id="PS01031">
    <property type="entry name" value="SHSP"/>
    <property type="match status" value="1"/>
</dbReference>
<dbReference type="STRING" id="75379.Tint_2274"/>
<evidence type="ECO:0000313" key="4">
    <source>
        <dbReference type="EMBL" id="ADG31624.1"/>
    </source>
</evidence>
<dbReference type="BioCyc" id="TINT75379:TINT_RS11380-MONOMER"/>
<dbReference type="InterPro" id="IPR031107">
    <property type="entry name" value="Small_HSP"/>
</dbReference>
<organism evidence="4">
    <name type="scientific">Thiomonas intermedia (strain K12)</name>
    <name type="common">Thiobacillus intermedius</name>
    <dbReference type="NCBI Taxonomy" id="75379"/>
    <lineage>
        <taxon>Bacteria</taxon>
        <taxon>Pseudomonadati</taxon>
        <taxon>Pseudomonadota</taxon>
        <taxon>Betaproteobacteria</taxon>
        <taxon>Burkholderiales</taxon>
        <taxon>Thiomonas</taxon>
    </lineage>
</organism>
<accession>D5X437</accession>
<reference evidence="4" key="1">
    <citation type="submission" date="2010-04" db="EMBL/GenBank/DDBJ databases">
        <title>Complete sequence of Thiomonas intermedia K12.</title>
        <authorList>
            <consortium name="US DOE Joint Genome Institute"/>
            <person name="Lucas S."/>
            <person name="Copeland A."/>
            <person name="Lapidus A."/>
            <person name="Cheng J.-F."/>
            <person name="Bruce D."/>
            <person name="Goodwin L."/>
            <person name="Pitluck S."/>
            <person name="Davenport K."/>
            <person name="Detter J.C."/>
            <person name="Han C."/>
            <person name="Tapia R."/>
            <person name="Land M."/>
            <person name="Hauser L."/>
            <person name="Kyrpides N."/>
            <person name="Ovchinnikova G."/>
            <person name="Kerfeld C.A."/>
            <person name="Cannon G.C."/>
            <person name="Heinhorst S."/>
            <person name="Woyke T."/>
        </authorList>
    </citation>
    <scope>NUCLEOTIDE SEQUENCE [LARGE SCALE GENOMIC DNA]</scope>
    <source>
        <strain evidence="4">K12</strain>
    </source>
</reference>